<feature type="domain" description="SPI-1 type 3 secretion system secretin N0" evidence="15">
    <location>
        <begin position="36"/>
        <end position="101"/>
    </location>
</feature>
<dbReference type="PRINTS" id="PR01337">
    <property type="entry name" value="TYPE3OMGPROT"/>
</dbReference>
<feature type="domain" description="Type II/III secretion system secretin-like" evidence="13">
    <location>
        <begin position="336"/>
        <end position="504"/>
    </location>
</feature>
<dbReference type="Pfam" id="PF03958">
    <property type="entry name" value="Secretin_N"/>
    <property type="match status" value="1"/>
</dbReference>
<dbReference type="RefSeq" id="WP_000723942.1">
    <property type="nucleotide sequence ID" value="NZ_ABHU01000002.1"/>
</dbReference>
<evidence type="ECO:0000256" key="7">
    <source>
        <dbReference type="ARBA" id="ARBA00023026"/>
    </source>
</evidence>
<dbReference type="BioCyc" id="ECOL478008-HMP:G76-486815-MONOMER"/>
<feature type="signal peptide" evidence="10">
    <location>
        <begin position="1"/>
        <end position="19"/>
    </location>
</feature>
<dbReference type="AlphaFoldDB" id="A0A0H3PXR4"/>
<comment type="subunit">
    <text evidence="10">The core secretion machinery of the T3SS is composed of approximately 20 different proteins, including cytoplasmic components, a base, an export apparatus and a needle. This subunit is part of the base, which anchors the injectisome in the bacterial cell envelope. Forms a stable homooligomeric complex.</text>
</comment>
<comment type="function">
    <text evidence="10">Component of the type III secretion system (T3SS), also called injectisome, which is used to inject bacterial effector proteins into eukaryotic host cells. Forms a ring-shaped multimeric structure with an apparent central pore in the outer membrane.</text>
</comment>
<dbReference type="InterPro" id="IPR005644">
    <property type="entry name" value="NolW-like"/>
</dbReference>
<evidence type="ECO:0000256" key="2">
    <source>
        <dbReference type="ARBA" id="ARBA00007032"/>
    </source>
</evidence>
<sequence precursor="true">MKKISFFIFTALFCCSAQAAPSSLEKRLGKSEYFIITKSSPVRAILNDFAANYSIPVFISSSVNDDFSGEIKNEKPVKVLEKLSKLYHLTWYYDENILYIYKTNEISRSIITPTYLDIDSLLKYLSDTISVNKNSCNVRKITTFNSIEVRGVPECIKYITSLSESLDKEAQSKAKNKDVVKVFKLNYASATDITYKYRDQNVVVPGVVSILKTMASNGSLPSTGKGAVERSGNLFDNSVTISADPRLNAVVVKDREITMDIYQQLISELDIEQRQIEISVSIIDVDANDLQQLGVNWSGTLNAGQGTIAFNSSTAQANISSSVISNASNFMIRVNALQQNSKAKILSQPSIITLNNMQAILDKNVTFYTKVSGEKVASLESITSGTLLRVTPRILDDSSNSLTGKRRERVRLLLDIQDGNQSTNQSNAQDASSTLPEVQNSEMTTEATLSAGESLLLGGFIQDKESSSKDGIPLLSDIPVIGSLFSSTVKQKHSVVRLFLIKATPIKSASSE</sequence>
<feature type="domain" description="NolW-like" evidence="14">
    <location>
        <begin position="180"/>
        <end position="275"/>
    </location>
</feature>
<comment type="caution">
    <text evidence="16">The sequence shown here is derived from an EMBL/GenBank/DDBJ whole genome shotgun (WGS) entry which is preliminary data.</text>
</comment>
<keyword evidence="5 10" id="KW-0653">Protein transport</keyword>
<evidence type="ECO:0000313" key="17">
    <source>
        <dbReference type="Proteomes" id="UP000004641"/>
    </source>
</evidence>
<dbReference type="PANTHER" id="PTHR30332:SF4">
    <property type="entry name" value="TYPE 3 SECRETION SYSTEM SECRETIN"/>
    <property type="match status" value="1"/>
</dbReference>
<evidence type="ECO:0000259" key="15">
    <source>
        <dbReference type="Pfam" id="PF21304"/>
    </source>
</evidence>
<keyword evidence="8 10" id="KW-0472">Membrane</keyword>
<dbReference type="Pfam" id="PF00263">
    <property type="entry name" value="Secretin"/>
    <property type="match status" value="1"/>
</dbReference>
<name>A0A0H3PXR4_ECO5C</name>
<evidence type="ECO:0000313" key="16">
    <source>
        <dbReference type="EMBL" id="EDU92932.1"/>
    </source>
</evidence>
<evidence type="ECO:0000256" key="6">
    <source>
        <dbReference type="ARBA" id="ARBA00023010"/>
    </source>
</evidence>
<dbReference type="EMBL" id="ABHU01000002">
    <property type="protein sequence ID" value="EDU92932.1"/>
    <property type="molecule type" value="Genomic_DNA"/>
</dbReference>
<feature type="region of interest" description="Disordered" evidence="12">
    <location>
        <begin position="417"/>
        <end position="439"/>
    </location>
</feature>
<comment type="subcellular location">
    <subcellularLocation>
        <location evidence="1 10 11">Cell outer membrane</location>
    </subcellularLocation>
</comment>
<dbReference type="InterPro" id="IPR004845">
    <property type="entry name" value="T2SS_GspD_CS"/>
</dbReference>
<dbReference type="PROSITE" id="PS00875">
    <property type="entry name" value="T2SP_D"/>
    <property type="match status" value="1"/>
</dbReference>
<evidence type="ECO:0000256" key="10">
    <source>
        <dbReference type="HAMAP-Rule" id="MF_02219"/>
    </source>
</evidence>
<keyword evidence="7" id="KW-0843">Virulence</keyword>
<dbReference type="NCBIfam" id="TIGR02516">
    <property type="entry name" value="type_III_yscC"/>
    <property type="match status" value="1"/>
</dbReference>
<dbReference type="InterPro" id="IPR050810">
    <property type="entry name" value="Bact_Secretion_Sys_Channel"/>
</dbReference>
<organism evidence="16 17">
    <name type="scientific">Escherichia coli O157:H7 (strain EC869)</name>
    <dbReference type="NCBI Taxonomy" id="478008"/>
    <lineage>
        <taxon>Bacteria</taxon>
        <taxon>Pseudomonadati</taxon>
        <taxon>Pseudomonadota</taxon>
        <taxon>Gammaproteobacteria</taxon>
        <taxon>Enterobacterales</taxon>
        <taxon>Enterobacteriaceae</taxon>
        <taxon>Escherichia</taxon>
    </lineage>
</organism>
<evidence type="ECO:0000256" key="8">
    <source>
        <dbReference type="ARBA" id="ARBA00023136"/>
    </source>
</evidence>
<reference evidence="16 17" key="1">
    <citation type="journal article" date="2011" name="Appl. Environ. Microbiol.">
        <title>Genome signatures of Escherichia coli O157:H7 isolates from the bovine host reservoir.</title>
        <authorList>
            <person name="Eppinger M."/>
            <person name="Mammel M.K."/>
            <person name="Leclerc J.E."/>
            <person name="Ravel J."/>
            <person name="Cebula T.A."/>
        </authorList>
    </citation>
    <scope>NUCLEOTIDE SEQUENCE [LARGE SCALE GENOMIC DNA]</scope>
    <source>
        <strain evidence="16 17">EC869</strain>
    </source>
</reference>
<comment type="similarity">
    <text evidence="2 10">Belongs to the bacterial secretin family. T3SS SctC subfamily.</text>
</comment>
<dbReference type="NCBIfam" id="NF011873">
    <property type="entry name" value="PRK15346.1"/>
    <property type="match status" value="1"/>
</dbReference>
<dbReference type="InterPro" id="IPR038591">
    <property type="entry name" value="NolW-like_sf"/>
</dbReference>
<dbReference type="GO" id="GO:0015627">
    <property type="term" value="C:type II protein secretion system complex"/>
    <property type="evidence" value="ECO:0007669"/>
    <property type="project" value="TreeGrafter"/>
</dbReference>
<dbReference type="InterPro" id="IPR049034">
    <property type="entry name" value="T3S_SPI-1_N0"/>
</dbReference>
<evidence type="ECO:0000259" key="13">
    <source>
        <dbReference type="Pfam" id="PF00263"/>
    </source>
</evidence>
<evidence type="ECO:0000256" key="11">
    <source>
        <dbReference type="RuleBase" id="RU004004"/>
    </source>
</evidence>
<dbReference type="SMR" id="A0A0H3PXR4"/>
<keyword evidence="9 10" id="KW-0998">Cell outer membrane</keyword>
<dbReference type="Pfam" id="PF21304">
    <property type="entry name" value="T3S_SPI-1_N0"/>
    <property type="match status" value="1"/>
</dbReference>
<dbReference type="PANTHER" id="PTHR30332">
    <property type="entry name" value="PROBABLE GENERAL SECRETION PATHWAY PROTEIN D"/>
    <property type="match status" value="1"/>
</dbReference>
<accession>A0A0H3PXR4</accession>
<dbReference type="GO" id="GO:0030257">
    <property type="term" value="C:type III protein secretion system complex"/>
    <property type="evidence" value="ECO:0007669"/>
    <property type="project" value="UniProtKB-UniRule"/>
</dbReference>
<evidence type="ECO:0000256" key="1">
    <source>
        <dbReference type="ARBA" id="ARBA00004442"/>
    </source>
</evidence>
<protein>
    <recommendedName>
        <fullName evidence="10">Type 3 secretion system secretin</fullName>
        <shortName evidence="10">T3SS secretin</shortName>
    </recommendedName>
</protein>
<dbReference type="GO" id="GO:0030254">
    <property type="term" value="P:protein secretion by the type III secretion system"/>
    <property type="evidence" value="ECO:0007669"/>
    <property type="project" value="UniProtKB-UniRule"/>
</dbReference>
<feature type="chain" id="PRO_5026403689" description="Type 3 secretion system secretin" evidence="10">
    <location>
        <begin position="20"/>
        <end position="512"/>
    </location>
</feature>
<evidence type="ECO:0000256" key="9">
    <source>
        <dbReference type="ARBA" id="ARBA00023237"/>
    </source>
</evidence>
<feature type="compositionally biased region" description="Polar residues" evidence="12">
    <location>
        <begin position="418"/>
        <end position="439"/>
    </location>
</feature>
<dbReference type="Gene3D" id="3.55.50.30">
    <property type="match status" value="1"/>
</dbReference>
<keyword evidence="3 10" id="KW-0813">Transport</keyword>
<gene>
    <name evidence="10" type="primary">sctC</name>
    <name evidence="16" type="ORF">ECH7EC869_1720</name>
</gene>
<evidence type="ECO:0000256" key="4">
    <source>
        <dbReference type="ARBA" id="ARBA00022729"/>
    </source>
</evidence>
<dbReference type="HAMAP" id="MF_02219">
    <property type="entry name" value="Type_III_secretin"/>
    <property type="match status" value="1"/>
</dbReference>
<evidence type="ECO:0000256" key="5">
    <source>
        <dbReference type="ARBA" id="ARBA00022927"/>
    </source>
</evidence>
<dbReference type="InterPro" id="IPR003522">
    <property type="entry name" value="T3SS_OM_pore_YscC"/>
</dbReference>
<proteinExistence type="inferred from homology"/>
<evidence type="ECO:0000256" key="3">
    <source>
        <dbReference type="ARBA" id="ARBA00022448"/>
    </source>
</evidence>
<keyword evidence="4 10" id="KW-0732">Signal</keyword>
<dbReference type="Gene3D" id="3.30.1370.120">
    <property type="match status" value="2"/>
</dbReference>
<dbReference type="InterPro" id="IPR004846">
    <property type="entry name" value="T2SS/T3SS_dom"/>
</dbReference>
<dbReference type="GO" id="GO:0009279">
    <property type="term" value="C:cell outer membrane"/>
    <property type="evidence" value="ECO:0007669"/>
    <property type="project" value="UniProtKB-SubCell"/>
</dbReference>
<evidence type="ECO:0000259" key="14">
    <source>
        <dbReference type="Pfam" id="PF03958"/>
    </source>
</evidence>
<evidence type="ECO:0000256" key="12">
    <source>
        <dbReference type="SAM" id="MobiDB-lite"/>
    </source>
</evidence>
<dbReference type="Proteomes" id="UP000004641">
    <property type="component" value="Unassembled WGS sequence"/>
</dbReference>
<keyword evidence="6 10" id="KW-0811">Translocation</keyword>